<keyword evidence="5" id="KW-0678">Repressor</keyword>
<organism evidence="7 8">
    <name type="scientific">Dysosmobacter welbionis</name>
    <dbReference type="NCBI Taxonomy" id="2093857"/>
    <lineage>
        <taxon>Bacteria</taxon>
        <taxon>Bacillati</taxon>
        <taxon>Bacillota</taxon>
        <taxon>Clostridia</taxon>
        <taxon>Eubacteriales</taxon>
        <taxon>Oscillospiraceae</taxon>
        <taxon>Dysosmobacter</taxon>
    </lineage>
</organism>
<dbReference type="GO" id="GO:0004077">
    <property type="term" value="F:biotin--[biotin carboxyl-carrier protein] ligase activity"/>
    <property type="evidence" value="ECO:0007669"/>
    <property type="project" value="UniProtKB-UniRule"/>
</dbReference>
<feature type="binding site" evidence="5">
    <location>
        <begin position="120"/>
        <end position="122"/>
    </location>
    <ligand>
        <name>biotin</name>
        <dbReference type="ChEBI" id="CHEBI:57586"/>
    </ligand>
</feature>
<name>A0A4D7AX92_9FIRM</name>
<comment type="similarity">
    <text evidence="5">Belongs to the biotin--protein ligase family.</text>
</comment>
<keyword evidence="4 5" id="KW-0092">Biotin</keyword>
<dbReference type="InterPro" id="IPR013196">
    <property type="entry name" value="HTH_11"/>
</dbReference>
<dbReference type="SUPFAM" id="SSF46785">
    <property type="entry name" value="Winged helix' DNA-binding domain"/>
    <property type="match status" value="1"/>
</dbReference>
<dbReference type="Pfam" id="PF08279">
    <property type="entry name" value="HTH_11"/>
    <property type="match status" value="1"/>
</dbReference>
<dbReference type="RefSeq" id="WP_021747365.1">
    <property type="nucleotide sequence ID" value="NZ_CAUWCU010000038.1"/>
</dbReference>
<comment type="function">
    <text evidence="5">Acts both as a biotin--[acetyl-CoA-carboxylase] ligase and a repressor.</text>
</comment>
<dbReference type="InterPro" id="IPR036390">
    <property type="entry name" value="WH_DNA-bd_sf"/>
</dbReference>
<dbReference type="EC" id="6.3.4.15" evidence="5"/>
<dbReference type="Gene3D" id="3.30.930.10">
    <property type="entry name" value="Bira Bifunctional Protein, Domain 2"/>
    <property type="match status" value="1"/>
</dbReference>
<accession>A0A4D7AX92</accession>
<evidence type="ECO:0000259" key="6">
    <source>
        <dbReference type="PROSITE" id="PS51733"/>
    </source>
</evidence>
<keyword evidence="2 5" id="KW-0547">Nucleotide-binding</keyword>
<gene>
    <name evidence="5" type="primary">birA</name>
    <name evidence="7" type="ORF">EIO64_15885</name>
</gene>
<dbReference type="InterPro" id="IPR011991">
    <property type="entry name" value="ArsR-like_HTH"/>
</dbReference>
<evidence type="ECO:0000256" key="4">
    <source>
        <dbReference type="ARBA" id="ARBA00023267"/>
    </source>
</evidence>
<dbReference type="KEGG" id="obj:EIO64_15885"/>
<evidence type="ECO:0000256" key="3">
    <source>
        <dbReference type="ARBA" id="ARBA00022840"/>
    </source>
</evidence>
<dbReference type="EMBL" id="CP034413">
    <property type="protein sequence ID" value="QCI60500.1"/>
    <property type="molecule type" value="Genomic_DNA"/>
</dbReference>
<keyword evidence="5" id="KW-0804">Transcription</keyword>
<proteinExistence type="inferred from homology"/>
<feature type="DNA-binding region" description="H-T-H motif" evidence="5">
    <location>
        <begin position="20"/>
        <end position="39"/>
    </location>
</feature>
<reference evidence="8" key="1">
    <citation type="submission" date="2018-12" db="EMBL/GenBank/DDBJ databases">
        <title>Dusodibacter welbiota gen. nov., sp. nov., isolated from human faeces and emended description of the Oscillibacter genus.</title>
        <authorList>
            <person name="Le Roy T."/>
            <person name="Van der Smissen P."/>
            <person name="Delzenne N."/>
            <person name="Muccioli G."/>
            <person name="Collet J.F."/>
            <person name="Cani P.D."/>
        </authorList>
    </citation>
    <scope>NUCLEOTIDE SEQUENCE [LARGE SCALE GENOMIC DNA]</scope>
    <source>
        <strain evidence="8">J115</strain>
    </source>
</reference>
<evidence type="ECO:0000256" key="2">
    <source>
        <dbReference type="ARBA" id="ARBA00022741"/>
    </source>
</evidence>
<feature type="binding site" evidence="5">
    <location>
        <begin position="92"/>
        <end position="94"/>
    </location>
    <ligand>
        <name>biotin</name>
        <dbReference type="ChEBI" id="CHEBI:57586"/>
    </ligand>
</feature>
<dbReference type="InterPro" id="IPR045864">
    <property type="entry name" value="aa-tRNA-synth_II/BPL/LPL"/>
</dbReference>
<dbReference type="SUPFAM" id="SSF50037">
    <property type="entry name" value="C-terminal domain of transcriptional repressors"/>
    <property type="match status" value="1"/>
</dbReference>
<dbReference type="GO" id="GO:0006355">
    <property type="term" value="P:regulation of DNA-templated transcription"/>
    <property type="evidence" value="ECO:0007669"/>
    <property type="project" value="UniProtKB-UniRule"/>
</dbReference>
<dbReference type="InterPro" id="IPR003142">
    <property type="entry name" value="BPL_C"/>
</dbReference>
<dbReference type="CDD" id="cd16442">
    <property type="entry name" value="BPL"/>
    <property type="match status" value="1"/>
</dbReference>
<dbReference type="InterPro" id="IPR004408">
    <property type="entry name" value="Biotin_CoA_COase_ligase"/>
</dbReference>
<dbReference type="GO" id="GO:0005524">
    <property type="term" value="F:ATP binding"/>
    <property type="evidence" value="ECO:0007669"/>
    <property type="project" value="UniProtKB-UniRule"/>
</dbReference>
<sequence>MSRQDVLALLREQEGAFVSGEEISHRLGLSRAAIWKAVDALRREGYTVEARTGRGYRLLDAPDVLTEPEIRRFLGETARVGRTLVCLAEVDSTNLRARQLAAEGAADGTVVVADRQTAGRGRLGRSFQSPGGQGIYLTALLRPDLPPERLSPVTAMAGVAVCRAVERLCGVSPGLKWPNDPVLDGKKLCGILTELSLEGETARVQELVLGIGINVSQRPEDFTPEVREIATSLVQALGHAVSRPALAAEIIREVDRLCAALAAGETGPYLAEYRRRCVNLGRTVRLLRPDGGGETAEALDIDEEFGLVVRRPDGAVKTVRSGEVSVRGLYGYTE</sequence>
<keyword evidence="5" id="KW-0805">Transcription regulation</keyword>
<dbReference type="GeneID" id="89522614"/>
<dbReference type="SUPFAM" id="SSF55681">
    <property type="entry name" value="Class II aaRS and biotin synthetases"/>
    <property type="match status" value="1"/>
</dbReference>
<evidence type="ECO:0000256" key="5">
    <source>
        <dbReference type="HAMAP-Rule" id="MF_00978"/>
    </source>
</evidence>
<dbReference type="InterPro" id="IPR030855">
    <property type="entry name" value="Bifunct_BirA"/>
</dbReference>
<comment type="catalytic activity">
    <reaction evidence="5">
        <text>biotin + L-lysyl-[protein] + ATP = N(6)-biotinyl-L-lysyl-[protein] + AMP + diphosphate + H(+)</text>
        <dbReference type="Rhea" id="RHEA:11756"/>
        <dbReference type="Rhea" id="RHEA-COMP:9752"/>
        <dbReference type="Rhea" id="RHEA-COMP:10505"/>
        <dbReference type="ChEBI" id="CHEBI:15378"/>
        <dbReference type="ChEBI" id="CHEBI:29969"/>
        <dbReference type="ChEBI" id="CHEBI:30616"/>
        <dbReference type="ChEBI" id="CHEBI:33019"/>
        <dbReference type="ChEBI" id="CHEBI:57586"/>
        <dbReference type="ChEBI" id="CHEBI:83144"/>
        <dbReference type="ChEBI" id="CHEBI:456215"/>
        <dbReference type="EC" id="6.3.4.15"/>
    </reaction>
</comment>
<keyword evidence="1 5" id="KW-0436">Ligase</keyword>
<dbReference type="InterPro" id="IPR008988">
    <property type="entry name" value="Transcriptional_repressor_C"/>
</dbReference>
<keyword evidence="5" id="KW-0238">DNA-binding</keyword>
<keyword evidence="3 5" id="KW-0067">ATP-binding</keyword>
<dbReference type="AlphaFoldDB" id="A0A4D7AX92"/>
<feature type="binding site" evidence="5">
    <location>
        <position position="116"/>
    </location>
    <ligand>
        <name>biotin</name>
        <dbReference type="ChEBI" id="CHEBI:57586"/>
    </ligand>
</feature>
<dbReference type="Pfam" id="PF03099">
    <property type="entry name" value="BPL_LplA_LipB"/>
    <property type="match status" value="1"/>
</dbReference>
<dbReference type="PANTHER" id="PTHR12835">
    <property type="entry name" value="BIOTIN PROTEIN LIGASE"/>
    <property type="match status" value="1"/>
</dbReference>
<dbReference type="CDD" id="cd00090">
    <property type="entry name" value="HTH_ARSR"/>
    <property type="match status" value="1"/>
</dbReference>
<dbReference type="Gene3D" id="2.30.30.100">
    <property type="match status" value="1"/>
</dbReference>
<keyword evidence="8" id="KW-1185">Reference proteome</keyword>
<dbReference type="GO" id="GO:0009249">
    <property type="term" value="P:protein lipoylation"/>
    <property type="evidence" value="ECO:0007669"/>
    <property type="project" value="UniProtKB-ARBA"/>
</dbReference>
<dbReference type="HAMAP" id="MF_00978">
    <property type="entry name" value="Bifunct_BirA"/>
    <property type="match status" value="1"/>
</dbReference>
<dbReference type="GO" id="GO:0003677">
    <property type="term" value="F:DNA binding"/>
    <property type="evidence" value="ECO:0007669"/>
    <property type="project" value="UniProtKB-UniRule"/>
</dbReference>
<feature type="domain" description="BPL/LPL catalytic" evidence="6">
    <location>
        <begin position="65"/>
        <end position="262"/>
    </location>
</feature>
<dbReference type="Proteomes" id="UP000298642">
    <property type="component" value="Chromosome"/>
</dbReference>
<feature type="binding site" evidence="5">
    <location>
        <position position="187"/>
    </location>
    <ligand>
        <name>biotin</name>
        <dbReference type="ChEBI" id="CHEBI:57586"/>
    </ligand>
</feature>
<dbReference type="Pfam" id="PF02237">
    <property type="entry name" value="BPL_C"/>
    <property type="match status" value="1"/>
</dbReference>
<dbReference type="NCBIfam" id="TIGR00121">
    <property type="entry name" value="birA_ligase"/>
    <property type="match status" value="1"/>
</dbReference>
<dbReference type="InterPro" id="IPR004143">
    <property type="entry name" value="BPL_LPL_catalytic"/>
</dbReference>
<dbReference type="GO" id="GO:0016740">
    <property type="term" value="F:transferase activity"/>
    <property type="evidence" value="ECO:0007669"/>
    <property type="project" value="UniProtKB-ARBA"/>
</dbReference>
<dbReference type="Gene3D" id="1.10.10.10">
    <property type="entry name" value="Winged helix-like DNA-binding domain superfamily/Winged helix DNA-binding domain"/>
    <property type="match status" value="1"/>
</dbReference>
<dbReference type="PANTHER" id="PTHR12835:SF5">
    <property type="entry name" value="BIOTIN--PROTEIN LIGASE"/>
    <property type="match status" value="1"/>
</dbReference>
<evidence type="ECO:0000313" key="8">
    <source>
        <dbReference type="Proteomes" id="UP000298642"/>
    </source>
</evidence>
<protein>
    <recommendedName>
        <fullName evidence="5">Bifunctional ligase/repressor BirA</fullName>
    </recommendedName>
    <alternativeName>
        <fullName evidence="5">Biotin--[acetyl-CoA-carboxylase] ligase</fullName>
        <ecNumber evidence="5">6.3.4.15</ecNumber>
    </alternativeName>
    <alternativeName>
        <fullName evidence="5">Biotin--protein ligase</fullName>
    </alternativeName>
    <alternativeName>
        <fullName evidence="5">Biotin-[acetyl-CoA carboxylase] synthetase</fullName>
    </alternativeName>
</protein>
<dbReference type="InterPro" id="IPR036388">
    <property type="entry name" value="WH-like_DNA-bd_sf"/>
</dbReference>
<dbReference type="PROSITE" id="PS51733">
    <property type="entry name" value="BPL_LPL_CATALYTIC"/>
    <property type="match status" value="1"/>
</dbReference>
<dbReference type="GO" id="GO:0005737">
    <property type="term" value="C:cytoplasm"/>
    <property type="evidence" value="ECO:0007669"/>
    <property type="project" value="TreeGrafter"/>
</dbReference>
<evidence type="ECO:0000256" key="1">
    <source>
        <dbReference type="ARBA" id="ARBA00022598"/>
    </source>
</evidence>
<evidence type="ECO:0000313" key="7">
    <source>
        <dbReference type="EMBL" id="QCI60500.1"/>
    </source>
</evidence>